<name>A0A4U0NH89_9SPHI</name>
<keyword evidence="4" id="KW-1185">Reference proteome</keyword>
<dbReference type="PANTHER" id="PTHR30471:SF3">
    <property type="entry name" value="UPF0758 PROTEIN YEES-RELATED"/>
    <property type="match status" value="1"/>
</dbReference>
<sequence length="93" mass="10815">MLRCCRRYNANRWRVDFVLCPFLSIHINYQFYYCALLSNAIGIAIAHNHPTGTLEPCRFDKILTKEISAICGFLNIRLLDHVILTSEFHVNKS</sequence>
<dbReference type="OrthoDB" id="9804482at2"/>
<dbReference type="AlphaFoldDB" id="A0A4U0NH89"/>
<protein>
    <recommendedName>
        <fullName evidence="2">RadC-like JAB domain-containing protein</fullName>
    </recommendedName>
</protein>
<dbReference type="Pfam" id="PF04002">
    <property type="entry name" value="RadC"/>
    <property type="match status" value="1"/>
</dbReference>
<keyword evidence="1" id="KW-0645">Protease</keyword>
<keyword evidence="1" id="KW-0378">Hydrolase</keyword>
<dbReference type="GO" id="GO:0008237">
    <property type="term" value="F:metallopeptidase activity"/>
    <property type="evidence" value="ECO:0007669"/>
    <property type="project" value="UniProtKB-KW"/>
</dbReference>
<evidence type="ECO:0000259" key="2">
    <source>
        <dbReference type="Pfam" id="PF04002"/>
    </source>
</evidence>
<proteinExistence type="predicted"/>
<evidence type="ECO:0000313" key="3">
    <source>
        <dbReference type="EMBL" id="TJZ53363.1"/>
    </source>
</evidence>
<dbReference type="EMBL" id="SUME01000008">
    <property type="protein sequence ID" value="TJZ53363.1"/>
    <property type="molecule type" value="Genomic_DNA"/>
</dbReference>
<dbReference type="InterPro" id="IPR001405">
    <property type="entry name" value="UPF0758"/>
</dbReference>
<accession>A0A4U0NH89</accession>
<reference evidence="3 4" key="1">
    <citation type="submission" date="2019-04" db="EMBL/GenBank/DDBJ databases">
        <title>Sphingobacterium olei sp. nov., isolated from oil-contaminated soil.</title>
        <authorList>
            <person name="Liu B."/>
        </authorList>
    </citation>
    <scope>NUCLEOTIDE SEQUENCE [LARGE SCALE GENOMIC DNA]</scope>
    <source>
        <strain evidence="3 4">HAL-9</strain>
    </source>
</reference>
<evidence type="ECO:0000256" key="1">
    <source>
        <dbReference type="ARBA" id="ARBA00023049"/>
    </source>
</evidence>
<dbReference type="Gene3D" id="3.40.140.10">
    <property type="entry name" value="Cytidine Deaminase, domain 2"/>
    <property type="match status" value="1"/>
</dbReference>
<dbReference type="PANTHER" id="PTHR30471">
    <property type="entry name" value="DNA REPAIR PROTEIN RADC"/>
    <property type="match status" value="1"/>
</dbReference>
<organism evidence="3 4">
    <name type="scientific">Sphingobacterium olei</name>
    <dbReference type="NCBI Taxonomy" id="2571155"/>
    <lineage>
        <taxon>Bacteria</taxon>
        <taxon>Pseudomonadati</taxon>
        <taxon>Bacteroidota</taxon>
        <taxon>Sphingobacteriia</taxon>
        <taxon>Sphingobacteriales</taxon>
        <taxon>Sphingobacteriaceae</taxon>
        <taxon>Sphingobacterium</taxon>
    </lineage>
</organism>
<keyword evidence="1" id="KW-0482">Metalloprotease</keyword>
<feature type="domain" description="RadC-like JAB" evidence="2">
    <location>
        <begin position="34"/>
        <end position="87"/>
    </location>
</feature>
<dbReference type="Proteomes" id="UP000306808">
    <property type="component" value="Unassembled WGS sequence"/>
</dbReference>
<comment type="caution">
    <text evidence="3">The sequence shown here is derived from an EMBL/GenBank/DDBJ whole genome shotgun (WGS) entry which is preliminary data.</text>
</comment>
<dbReference type="InterPro" id="IPR025657">
    <property type="entry name" value="RadC_JAB"/>
</dbReference>
<evidence type="ECO:0000313" key="4">
    <source>
        <dbReference type="Proteomes" id="UP000306808"/>
    </source>
</evidence>
<gene>
    <name evidence="3" type="ORF">FAZ15_18370</name>
</gene>